<comment type="cofactor">
    <cofactor evidence="1">
        <name>[4Fe-4S] cluster</name>
        <dbReference type="ChEBI" id="CHEBI:49883"/>
    </cofactor>
</comment>
<dbReference type="PANTHER" id="PTHR22976:SF2">
    <property type="entry name" value="BIOTIN SYNTHASE, MITOCHONDRIAL"/>
    <property type="match status" value="1"/>
</dbReference>
<dbReference type="GO" id="GO:0004076">
    <property type="term" value="F:biotin synthase activity"/>
    <property type="evidence" value="ECO:0007669"/>
    <property type="project" value="InterPro"/>
</dbReference>
<comment type="caution">
    <text evidence="4">The sequence shown here is derived from an EMBL/GenBank/DDBJ whole genome shotgun (WGS) entry which is preliminary data.</text>
</comment>
<dbReference type="Gene3D" id="3.20.20.70">
    <property type="entry name" value="Aldolase class I"/>
    <property type="match status" value="1"/>
</dbReference>
<dbReference type="PANTHER" id="PTHR22976">
    <property type="entry name" value="BIOTIN SYNTHASE"/>
    <property type="match status" value="1"/>
</dbReference>
<evidence type="ECO:0000313" key="5">
    <source>
        <dbReference type="Proteomes" id="UP000576225"/>
    </source>
</evidence>
<accession>A0A848ATF5</accession>
<dbReference type="Pfam" id="PF06968">
    <property type="entry name" value="BATS"/>
    <property type="match status" value="1"/>
</dbReference>
<keyword evidence="2" id="KW-0479">Metal-binding</keyword>
<keyword evidence="2" id="KW-0408">Iron</keyword>
<evidence type="ECO:0000256" key="2">
    <source>
        <dbReference type="ARBA" id="ARBA00022485"/>
    </source>
</evidence>
<dbReference type="Proteomes" id="UP000576225">
    <property type="component" value="Unassembled WGS sequence"/>
</dbReference>
<name>A0A848ATF5_9BACT</name>
<dbReference type="GO" id="GO:0051537">
    <property type="term" value="F:2 iron, 2 sulfur cluster binding"/>
    <property type="evidence" value="ECO:0007669"/>
    <property type="project" value="TreeGrafter"/>
</dbReference>
<evidence type="ECO:0000313" key="4">
    <source>
        <dbReference type="EMBL" id="NMD85523.1"/>
    </source>
</evidence>
<keyword evidence="2" id="KW-0004">4Fe-4S</keyword>
<evidence type="ECO:0000259" key="3">
    <source>
        <dbReference type="SMART" id="SM00876"/>
    </source>
</evidence>
<evidence type="ECO:0000256" key="1">
    <source>
        <dbReference type="ARBA" id="ARBA00001966"/>
    </source>
</evidence>
<dbReference type="EMBL" id="JABAEW010000003">
    <property type="protein sequence ID" value="NMD85523.1"/>
    <property type="molecule type" value="Genomic_DNA"/>
</dbReference>
<protein>
    <recommendedName>
        <fullName evidence="3">Biotin and thiamin synthesis-associated domain-containing protein</fullName>
    </recommendedName>
</protein>
<sequence length="83" mass="8880">MEVADVAKSFAIFRLVNPAKMLKFAAGRETTMKDFQGLLPLAGMNSMITGGYLTTRGRSIAEDRAFLASLNCFISAGSGGQMQ</sequence>
<proteinExistence type="predicted"/>
<dbReference type="InterPro" id="IPR010722">
    <property type="entry name" value="BATS_dom"/>
</dbReference>
<feature type="domain" description="Biotin and thiamin synthesis-associated" evidence="3">
    <location>
        <begin position="1"/>
        <end position="74"/>
    </location>
</feature>
<gene>
    <name evidence="4" type="ORF">HF882_02885</name>
</gene>
<keyword evidence="2" id="KW-0411">Iron-sulfur</keyword>
<dbReference type="SMART" id="SM00876">
    <property type="entry name" value="BATS"/>
    <property type="match status" value="1"/>
</dbReference>
<dbReference type="AlphaFoldDB" id="A0A848ATF5"/>
<reference evidence="4 5" key="1">
    <citation type="submission" date="2020-04" db="EMBL/GenBank/DDBJ databases">
        <authorList>
            <person name="Hitch T.C.A."/>
            <person name="Wylensek D."/>
            <person name="Clavel T."/>
        </authorList>
    </citation>
    <scope>NUCLEOTIDE SEQUENCE [LARGE SCALE GENOMIC DNA]</scope>
    <source>
        <strain evidence="4 5">COR2-253-APC-1A</strain>
    </source>
</reference>
<dbReference type="GO" id="GO:0051539">
    <property type="term" value="F:4 iron, 4 sulfur cluster binding"/>
    <property type="evidence" value="ECO:0007669"/>
    <property type="project" value="UniProtKB-KW"/>
</dbReference>
<dbReference type="GO" id="GO:0009102">
    <property type="term" value="P:biotin biosynthetic process"/>
    <property type="evidence" value="ECO:0007669"/>
    <property type="project" value="InterPro"/>
</dbReference>
<dbReference type="InterPro" id="IPR013785">
    <property type="entry name" value="Aldolase_TIM"/>
</dbReference>
<dbReference type="InterPro" id="IPR002684">
    <property type="entry name" value="Biotin_synth/BioAB"/>
</dbReference>
<organism evidence="4 5">
    <name type="scientific">Victivallis vadensis</name>
    <dbReference type="NCBI Taxonomy" id="172901"/>
    <lineage>
        <taxon>Bacteria</taxon>
        <taxon>Pseudomonadati</taxon>
        <taxon>Lentisphaerota</taxon>
        <taxon>Lentisphaeria</taxon>
        <taxon>Victivallales</taxon>
        <taxon>Victivallaceae</taxon>
        <taxon>Victivallis</taxon>
    </lineage>
</organism>